<keyword evidence="1" id="KW-0472">Membrane</keyword>
<feature type="transmembrane region" description="Helical" evidence="1">
    <location>
        <begin position="7"/>
        <end position="27"/>
    </location>
</feature>
<reference evidence="2 3" key="1">
    <citation type="submission" date="2020-12" db="EMBL/GenBank/DDBJ databases">
        <title>Complete genome sequence of Burkholderia anthina BJQ0011.</title>
        <authorList>
            <person name="Xu Y."/>
        </authorList>
    </citation>
    <scope>NUCLEOTIDE SEQUENCE [LARGE SCALE GENOMIC DNA]</scope>
    <source>
        <strain evidence="2 3">BJQ0011</strain>
    </source>
</reference>
<proteinExistence type="predicted"/>
<dbReference type="AlphaFoldDB" id="A0A7T6VLZ2"/>
<keyword evidence="1" id="KW-1133">Transmembrane helix</keyword>
<evidence type="ECO:0000313" key="3">
    <source>
        <dbReference type="Proteomes" id="UP000596205"/>
    </source>
</evidence>
<dbReference type="EMBL" id="CP066770">
    <property type="protein sequence ID" value="QQK06355.1"/>
    <property type="molecule type" value="Genomic_DNA"/>
</dbReference>
<dbReference type="RefSeq" id="WP_124830510.1">
    <property type="nucleotide sequence ID" value="NZ_CADEPR010000007.1"/>
</dbReference>
<protein>
    <submittedName>
        <fullName evidence="2">Uncharacterized protein</fullName>
    </submittedName>
</protein>
<feature type="transmembrane region" description="Helical" evidence="1">
    <location>
        <begin position="39"/>
        <end position="64"/>
    </location>
</feature>
<dbReference type="Proteomes" id="UP000596205">
    <property type="component" value="Chromosome 2"/>
</dbReference>
<gene>
    <name evidence="2" type="ORF">JFN94_21175</name>
</gene>
<evidence type="ECO:0000313" key="2">
    <source>
        <dbReference type="EMBL" id="QQK06355.1"/>
    </source>
</evidence>
<sequence length="98" mass="10414">MTARYGSILAWIAIIEIIAMVMCYGYASSMADPYAGVGVVGFGLRCMASISVLALAVGIGCLAADTSKPDQPPRSAFRVALPLHLLLCIPGLWFWLHA</sequence>
<accession>A0A7T6VLZ2</accession>
<feature type="transmembrane region" description="Helical" evidence="1">
    <location>
        <begin position="76"/>
        <end position="96"/>
    </location>
</feature>
<dbReference type="KEGG" id="bann:JFN94_21175"/>
<evidence type="ECO:0000256" key="1">
    <source>
        <dbReference type="SAM" id="Phobius"/>
    </source>
</evidence>
<organism evidence="2 3">
    <name type="scientific">Burkholderia anthina</name>
    <dbReference type="NCBI Taxonomy" id="179879"/>
    <lineage>
        <taxon>Bacteria</taxon>
        <taxon>Pseudomonadati</taxon>
        <taxon>Pseudomonadota</taxon>
        <taxon>Betaproteobacteria</taxon>
        <taxon>Burkholderiales</taxon>
        <taxon>Burkholderiaceae</taxon>
        <taxon>Burkholderia</taxon>
        <taxon>Burkholderia cepacia complex</taxon>
    </lineage>
</organism>
<keyword evidence="1" id="KW-0812">Transmembrane</keyword>
<name>A0A7T6VLZ2_9BURK</name>